<proteinExistence type="predicted"/>
<evidence type="ECO:0000313" key="3">
    <source>
        <dbReference type="Proteomes" id="UP001066276"/>
    </source>
</evidence>
<reference evidence="2" key="1">
    <citation type="journal article" date="2022" name="bioRxiv">
        <title>Sequencing and chromosome-scale assembly of the giantPleurodeles waltlgenome.</title>
        <authorList>
            <person name="Brown T."/>
            <person name="Elewa A."/>
            <person name="Iarovenko S."/>
            <person name="Subramanian E."/>
            <person name="Araus A.J."/>
            <person name="Petzold A."/>
            <person name="Susuki M."/>
            <person name="Suzuki K.-i.T."/>
            <person name="Hayashi T."/>
            <person name="Toyoda A."/>
            <person name="Oliveira C."/>
            <person name="Osipova E."/>
            <person name="Leigh N.D."/>
            <person name="Simon A."/>
            <person name="Yun M.H."/>
        </authorList>
    </citation>
    <scope>NUCLEOTIDE SEQUENCE</scope>
    <source>
        <strain evidence="2">20211129_DDA</strain>
        <tissue evidence="2">Liver</tissue>
    </source>
</reference>
<feature type="region of interest" description="Disordered" evidence="1">
    <location>
        <begin position="35"/>
        <end position="58"/>
    </location>
</feature>
<dbReference type="AlphaFoldDB" id="A0AAV7WXS0"/>
<evidence type="ECO:0000256" key="1">
    <source>
        <dbReference type="SAM" id="MobiDB-lite"/>
    </source>
</evidence>
<comment type="caution">
    <text evidence="2">The sequence shown here is derived from an EMBL/GenBank/DDBJ whole genome shotgun (WGS) entry which is preliminary data.</text>
</comment>
<name>A0AAV7WXS0_PLEWA</name>
<gene>
    <name evidence="2" type="ORF">NDU88_004439</name>
</gene>
<feature type="region of interest" description="Disordered" evidence="1">
    <location>
        <begin position="77"/>
        <end position="122"/>
    </location>
</feature>
<accession>A0AAV7WXS0</accession>
<keyword evidence="3" id="KW-1185">Reference proteome</keyword>
<organism evidence="2 3">
    <name type="scientific">Pleurodeles waltl</name>
    <name type="common">Iberian ribbed newt</name>
    <dbReference type="NCBI Taxonomy" id="8319"/>
    <lineage>
        <taxon>Eukaryota</taxon>
        <taxon>Metazoa</taxon>
        <taxon>Chordata</taxon>
        <taxon>Craniata</taxon>
        <taxon>Vertebrata</taxon>
        <taxon>Euteleostomi</taxon>
        <taxon>Amphibia</taxon>
        <taxon>Batrachia</taxon>
        <taxon>Caudata</taxon>
        <taxon>Salamandroidea</taxon>
        <taxon>Salamandridae</taxon>
        <taxon>Pleurodelinae</taxon>
        <taxon>Pleurodeles</taxon>
    </lineage>
</organism>
<protein>
    <submittedName>
        <fullName evidence="2">Uncharacterized protein</fullName>
    </submittedName>
</protein>
<feature type="compositionally biased region" description="Basic and acidic residues" evidence="1">
    <location>
        <begin position="35"/>
        <end position="55"/>
    </location>
</feature>
<dbReference type="Proteomes" id="UP001066276">
    <property type="component" value="Chromosome 1_1"/>
</dbReference>
<dbReference type="EMBL" id="JANPWB010000001">
    <property type="protein sequence ID" value="KAJ1216840.1"/>
    <property type="molecule type" value="Genomic_DNA"/>
</dbReference>
<evidence type="ECO:0000313" key="2">
    <source>
        <dbReference type="EMBL" id="KAJ1216840.1"/>
    </source>
</evidence>
<sequence length="122" mass="13843">MPAVLKHGRRRTCCRRYLPAALKHTLDATEKRYRDCGDRRDGQSLRRAAWPREDPDFVAPAPQTEVLKRTLDAPEKRCRDSGDMCGGQSLRRAAWPHEEPDSVAPAPRTEVELKRGQNPRAG</sequence>